<dbReference type="InterPro" id="IPR012337">
    <property type="entry name" value="RNaseH-like_sf"/>
</dbReference>
<dbReference type="InterPro" id="IPR036397">
    <property type="entry name" value="RNaseH_sf"/>
</dbReference>
<comment type="caution">
    <text evidence="1">The sequence shown here is derived from an EMBL/GenBank/DDBJ whole genome shotgun (WGS) entry which is preliminary data.</text>
</comment>
<sequence length="102" mass="11194">MRAKRPQTEKQRLASTHLGLQARMKSERGRFAMLAHTWLALDPVFLDTETTGLDAGAQALEIGLVNARGERIFETRLKPTVGIDPAAAAAPYRPAPTGYFQC</sequence>
<dbReference type="GO" id="GO:0003676">
    <property type="term" value="F:nucleic acid binding"/>
    <property type="evidence" value="ECO:0007669"/>
    <property type="project" value="InterPro"/>
</dbReference>
<name>A0A747SDE2_SALER</name>
<dbReference type="SUPFAM" id="SSF53098">
    <property type="entry name" value="Ribonuclease H-like"/>
    <property type="match status" value="1"/>
</dbReference>
<dbReference type="Gene3D" id="3.30.420.10">
    <property type="entry name" value="Ribonuclease H-like superfamily/Ribonuclease H"/>
    <property type="match status" value="1"/>
</dbReference>
<organism evidence="1">
    <name type="scientific">Salmonella enterica</name>
    <name type="common">Salmonella choleraesuis</name>
    <dbReference type="NCBI Taxonomy" id="28901"/>
    <lineage>
        <taxon>Bacteria</taxon>
        <taxon>Pseudomonadati</taxon>
        <taxon>Pseudomonadota</taxon>
        <taxon>Gammaproteobacteria</taxon>
        <taxon>Enterobacterales</taxon>
        <taxon>Enterobacteriaceae</taxon>
        <taxon>Salmonella</taxon>
    </lineage>
</organism>
<reference evidence="1" key="2">
    <citation type="submission" date="2020-02" db="EMBL/GenBank/DDBJ databases">
        <authorList>
            <consortium name="NCBI Pathogen Detection Project"/>
        </authorList>
    </citation>
    <scope>NUCLEOTIDE SEQUENCE</scope>
    <source>
        <strain evidence="1">MA.CIT_D2.17</strain>
    </source>
</reference>
<accession>A0A747SDE2</accession>
<gene>
    <name evidence="1" type="ORF">G8N23_004876</name>
</gene>
<dbReference type="AlphaFoldDB" id="A0A747SDE2"/>
<proteinExistence type="predicted"/>
<dbReference type="EMBL" id="DAAVGJ010000020">
    <property type="protein sequence ID" value="HAF4687135.1"/>
    <property type="molecule type" value="Genomic_DNA"/>
</dbReference>
<evidence type="ECO:0000313" key="1">
    <source>
        <dbReference type="EMBL" id="HAF4687135.1"/>
    </source>
</evidence>
<protein>
    <submittedName>
        <fullName evidence="1">DNA polymerase III subunit epsilon</fullName>
    </submittedName>
</protein>
<reference evidence="1" key="1">
    <citation type="journal article" date="2018" name="Genome Biol.">
        <title>SKESA: strategic k-mer extension for scrupulous assemblies.</title>
        <authorList>
            <person name="Souvorov A."/>
            <person name="Agarwala R."/>
            <person name="Lipman D.J."/>
        </authorList>
    </citation>
    <scope>NUCLEOTIDE SEQUENCE</scope>
    <source>
        <strain evidence="1">MA.CIT_D2.17</strain>
    </source>
</reference>